<dbReference type="Pfam" id="PF04892">
    <property type="entry name" value="VanZ"/>
    <property type="match status" value="1"/>
</dbReference>
<feature type="transmembrane region" description="Helical" evidence="1">
    <location>
        <begin position="92"/>
        <end position="112"/>
    </location>
</feature>
<gene>
    <name evidence="3" type="ORF">MSZNOR_2571</name>
</gene>
<evidence type="ECO:0000256" key="1">
    <source>
        <dbReference type="SAM" id="Phobius"/>
    </source>
</evidence>
<dbReference type="Proteomes" id="UP001162030">
    <property type="component" value="Chromosome"/>
</dbReference>
<proteinExistence type="predicted"/>
<evidence type="ECO:0000313" key="4">
    <source>
        <dbReference type="Proteomes" id="UP001162030"/>
    </source>
</evidence>
<sequence length="153" mass="17360">MRPETGIRKSSIRRRNRAVAGSETRRPLQFSHLWQAIGWLMVAVVVWLSLTPEPPHPPTPWLAWDKAQHALAYGLLMYWFRQAFQPHWRWPLFLLLLGVTLEYLQGLGGVRTSDTNDMIANAIGVVLGLALSYTPLGRLLSRVDAIVGAKRPR</sequence>
<dbReference type="PANTHER" id="PTHR28008:SF1">
    <property type="entry name" value="DOMAIN PROTEIN, PUTATIVE (AFU_ORTHOLOGUE AFUA_3G10980)-RELATED"/>
    <property type="match status" value="1"/>
</dbReference>
<organism evidence="3 4">
    <name type="scientific">Methylocaldum szegediense</name>
    <dbReference type="NCBI Taxonomy" id="73780"/>
    <lineage>
        <taxon>Bacteria</taxon>
        <taxon>Pseudomonadati</taxon>
        <taxon>Pseudomonadota</taxon>
        <taxon>Gammaproteobacteria</taxon>
        <taxon>Methylococcales</taxon>
        <taxon>Methylococcaceae</taxon>
        <taxon>Methylocaldum</taxon>
    </lineage>
</organism>
<keyword evidence="1" id="KW-0472">Membrane</keyword>
<evidence type="ECO:0000259" key="2">
    <source>
        <dbReference type="Pfam" id="PF04892"/>
    </source>
</evidence>
<keyword evidence="1" id="KW-1133">Transmembrane helix</keyword>
<evidence type="ECO:0000313" key="3">
    <source>
        <dbReference type="EMBL" id="CAI8854357.1"/>
    </source>
</evidence>
<reference evidence="3 4" key="1">
    <citation type="submission" date="2023-03" db="EMBL/GenBank/DDBJ databases">
        <authorList>
            <person name="Pearce D."/>
        </authorList>
    </citation>
    <scope>NUCLEOTIDE SEQUENCE [LARGE SCALE GENOMIC DNA]</scope>
    <source>
        <strain evidence="3">Msz</strain>
    </source>
</reference>
<accession>A0ABM9I2R6</accession>
<keyword evidence="1" id="KW-0812">Transmembrane</keyword>
<dbReference type="RefSeq" id="WP_317963202.1">
    <property type="nucleotide sequence ID" value="NZ_OX458333.1"/>
</dbReference>
<protein>
    <recommendedName>
        <fullName evidence="2">VanZ-like domain-containing protein</fullName>
    </recommendedName>
</protein>
<dbReference type="EMBL" id="OX458333">
    <property type="protein sequence ID" value="CAI8854357.1"/>
    <property type="molecule type" value="Genomic_DNA"/>
</dbReference>
<feature type="domain" description="VanZ-like" evidence="2">
    <location>
        <begin position="61"/>
        <end position="132"/>
    </location>
</feature>
<feature type="transmembrane region" description="Helical" evidence="1">
    <location>
        <begin position="118"/>
        <end position="136"/>
    </location>
</feature>
<dbReference type="PANTHER" id="PTHR28008">
    <property type="entry name" value="DOMAIN PROTEIN, PUTATIVE (AFU_ORTHOLOGUE AFUA_3G10980)-RELATED"/>
    <property type="match status" value="1"/>
</dbReference>
<keyword evidence="4" id="KW-1185">Reference proteome</keyword>
<dbReference type="InterPro" id="IPR006976">
    <property type="entry name" value="VanZ-like"/>
</dbReference>
<name>A0ABM9I2R6_9GAMM</name>